<gene>
    <name evidence="1" type="ORF">PDIGIT_LOCUS13531</name>
</gene>
<organism evidence="1 2">
    <name type="scientific">Periconia digitata</name>
    <dbReference type="NCBI Taxonomy" id="1303443"/>
    <lineage>
        <taxon>Eukaryota</taxon>
        <taxon>Fungi</taxon>
        <taxon>Dikarya</taxon>
        <taxon>Ascomycota</taxon>
        <taxon>Pezizomycotina</taxon>
        <taxon>Dothideomycetes</taxon>
        <taxon>Pleosporomycetidae</taxon>
        <taxon>Pleosporales</taxon>
        <taxon>Massarineae</taxon>
        <taxon>Periconiaceae</taxon>
        <taxon>Periconia</taxon>
    </lineage>
</organism>
<dbReference type="EMBL" id="CAOQHR010000010">
    <property type="protein sequence ID" value="CAI6340355.1"/>
    <property type="molecule type" value="Genomic_DNA"/>
</dbReference>
<dbReference type="AlphaFoldDB" id="A0A9W4XTR8"/>
<evidence type="ECO:0000313" key="1">
    <source>
        <dbReference type="EMBL" id="CAI6340355.1"/>
    </source>
</evidence>
<name>A0A9W4XTR8_9PLEO</name>
<proteinExistence type="predicted"/>
<keyword evidence="2" id="KW-1185">Reference proteome</keyword>
<dbReference type="Proteomes" id="UP001152607">
    <property type="component" value="Unassembled WGS sequence"/>
</dbReference>
<protein>
    <submittedName>
        <fullName evidence="1">Uncharacterized protein</fullName>
    </submittedName>
</protein>
<reference evidence="1" key="1">
    <citation type="submission" date="2023-01" db="EMBL/GenBank/DDBJ databases">
        <authorList>
            <person name="Van Ghelder C."/>
            <person name="Rancurel C."/>
        </authorList>
    </citation>
    <scope>NUCLEOTIDE SEQUENCE</scope>
    <source>
        <strain evidence="1">CNCM I-4278</strain>
    </source>
</reference>
<evidence type="ECO:0000313" key="2">
    <source>
        <dbReference type="Proteomes" id="UP001152607"/>
    </source>
</evidence>
<accession>A0A9W4XTR8</accession>
<comment type="caution">
    <text evidence="1">The sequence shown here is derived from an EMBL/GenBank/DDBJ whole genome shotgun (WGS) entry which is preliminary data.</text>
</comment>
<sequence>MDMNNRARCRVCIDRAQIACEHEGVPDEQEVHRHVSHPLQASLRSTPTLTIAAPPIQCDPKDPARQPLWHLTLLPNLMA</sequence>